<dbReference type="InterPro" id="IPR003838">
    <property type="entry name" value="ABC3_permease_C"/>
</dbReference>
<feature type="transmembrane region" description="Helical" evidence="6">
    <location>
        <begin position="288"/>
        <end position="308"/>
    </location>
</feature>
<name>A0A923EBE4_CLOTT</name>
<evidence type="ECO:0000259" key="7">
    <source>
        <dbReference type="Pfam" id="PF02687"/>
    </source>
</evidence>
<feature type="transmembrane region" description="Helical" evidence="6">
    <location>
        <begin position="509"/>
        <end position="537"/>
    </location>
</feature>
<evidence type="ECO:0000256" key="3">
    <source>
        <dbReference type="ARBA" id="ARBA00022692"/>
    </source>
</evidence>
<comment type="subcellular location">
    <subcellularLocation>
        <location evidence="1 6">Cell membrane</location>
        <topology evidence="1 6">Multi-pass membrane protein</topology>
    </subcellularLocation>
</comment>
<dbReference type="RefSeq" id="WP_035148908.1">
    <property type="nucleotide sequence ID" value="NZ_JAAZWO010000008.1"/>
</dbReference>
<feature type="transmembrane region" description="Helical" evidence="6">
    <location>
        <begin position="202"/>
        <end position="222"/>
    </location>
</feature>
<protein>
    <submittedName>
        <fullName evidence="8">FtsX-like permease family protein</fullName>
    </submittedName>
</protein>
<feature type="transmembrane region" description="Helical" evidence="6">
    <location>
        <begin position="55"/>
        <end position="80"/>
    </location>
</feature>
<feature type="transmembrane region" description="Helical" evidence="6">
    <location>
        <begin position="571"/>
        <end position="593"/>
    </location>
</feature>
<feature type="transmembrane region" description="Helical" evidence="6">
    <location>
        <begin position="154"/>
        <end position="175"/>
    </location>
</feature>
<evidence type="ECO:0000256" key="5">
    <source>
        <dbReference type="ARBA" id="ARBA00023136"/>
    </source>
</evidence>
<evidence type="ECO:0000256" key="4">
    <source>
        <dbReference type="ARBA" id="ARBA00022989"/>
    </source>
</evidence>
<keyword evidence="2 6" id="KW-1003">Cell membrane</keyword>
<keyword evidence="5 6" id="KW-0472">Membrane</keyword>
<keyword evidence="3 6" id="KW-0812">Transmembrane</keyword>
<proteinExistence type="inferred from homology"/>
<evidence type="ECO:0000313" key="9">
    <source>
        <dbReference type="Proteomes" id="UP000563151"/>
    </source>
</evidence>
<dbReference type="PANTHER" id="PTHR46795">
    <property type="entry name" value="ABC TRANSPORTER PERMEASE-RELATED-RELATED"/>
    <property type="match status" value="1"/>
</dbReference>
<dbReference type="PANTHER" id="PTHR46795:SF3">
    <property type="entry name" value="ABC TRANSPORTER PERMEASE"/>
    <property type="match status" value="1"/>
</dbReference>
<feature type="transmembrane region" description="Helical" evidence="6">
    <location>
        <begin position="17"/>
        <end position="34"/>
    </location>
</feature>
<dbReference type="AlphaFoldDB" id="A0A923EBE4"/>
<dbReference type="EMBL" id="JAAZWO010000008">
    <property type="protein sequence ID" value="MBC2397844.1"/>
    <property type="molecule type" value="Genomic_DNA"/>
</dbReference>
<accession>A0A923EBE4</accession>
<evidence type="ECO:0000313" key="8">
    <source>
        <dbReference type="EMBL" id="MBC2397844.1"/>
    </source>
</evidence>
<dbReference type="GO" id="GO:0055085">
    <property type="term" value="P:transmembrane transport"/>
    <property type="evidence" value="ECO:0007669"/>
    <property type="project" value="UniProtKB-UniRule"/>
</dbReference>
<dbReference type="GO" id="GO:0005886">
    <property type="term" value="C:plasma membrane"/>
    <property type="evidence" value="ECO:0007669"/>
    <property type="project" value="UniProtKB-SubCell"/>
</dbReference>
<comment type="caution">
    <text evidence="8">The sequence shown here is derived from an EMBL/GenBank/DDBJ whole genome shotgun (WGS) entry which is preliminary data.</text>
</comment>
<sequence>MLLGLAKKNIKGNFNNYFIYFVSIVFNVTIYFAFQNIASNNQVKAFLEQDQKSLVLFKGSAVIIAIFAAIFVLYSSSFFIRKRKKELGLYSLLGLKKRQIGSLLFYENIIIGSIALLAGLLMGGLLSKLFIMILIKFIGMNLLIKFSIGIDAVLHTIITFGILFLIVSINAYTIIYRFKLIDLFKANSTSENKSKKSTKPSIVLALLSIIFFVIEGIAAMTIKDSPTFLRNVPIALVTSIIGTFIFFGTFLTFMISVLKRNKKLYYKGDNLISISHFLYRIKSNAKTLSIIAITNAVALTSISVTYSIDYNMKKIYKTTYPFSYSYITTGKSLDKQVEDIIKKHPENKLITSAESELVKVSSKLENFPDLESNYTYLISISKYKHTLKLKGLDTNFKIPSSSQAILLKYGSKDLDEIKGKTVNIHYKDLKNSFKIIDRKLEEPLNVTDMGPILLVQDEIYEKYYNKDNVVTLKAYSVQNPLDSTSLTKDIIKIMPDDTKLSYVQDMKQILILTSMMLFIGILVGLVFLTSTGSILYFKQLTEANDDKERYTILRKIGISKKETKKSIKKQLIIIFILPIIIGLLHNLLALALLTTTIDLSIKVPIIISIVSYVLIYSIYYLLTVKTYAKIVTEN</sequence>
<feature type="transmembrane region" description="Helical" evidence="6">
    <location>
        <begin position="100"/>
        <end position="122"/>
    </location>
</feature>
<feature type="domain" description="ABC3 transporter permease C-terminal" evidence="7">
    <location>
        <begin position="61"/>
        <end position="177"/>
    </location>
</feature>
<keyword evidence="6" id="KW-0813">Transport</keyword>
<organism evidence="8 9">
    <name type="scientific">Clostridium tetanomorphum</name>
    <dbReference type="NCBI Taxonomy" id="1553"/>
    <lineage>
        <taxon>Bacteria</taxon>
        <taxon>Bacillati</taxon>
        <taxon>Bacillota</taxon>
        <taxon>Clostridia</taxon>
        <taxon>Eubacteriales</taxon>
        <taxon>Clostridiaceae</taxon>
        <taxon>Clostridium</taxon>
    </lineage>
</organism>
<dbReference type="InterPro" id="IPR052536">
    <property type="entry name" value="ABC-4_Integral_Memb_Prot"/>
</dbReference>
<evidence type="ECO:0000256" key="2">
    <source>
        <dbReference type="ARBA" id="ARBA00022475"/>
    </source>
</evidence>
<keyword evidence="9" id="KW-1185">Reference proteome</keyword>
<dbReference type="Pfam" id="PF02687">
    <property type="entry name" value="FtsX"/>
    <property type="match status" value="1"/>
</dbReference>
<reference evidence="8 9" key="1">
    <citation type="submission" date="2020-04" db="EMBL/GenBank/DDBJ databases">
        <title>Genomic insights into acetone-butanol-ethanol (ABE) fermentation by sequencing solventogenic clostridia strains.</title>
        <authorList>
            <person name="Brown S."/>
        </authorList>
    </citation>
    <scope>NUCLEOTIDE SEQUENCE [LARGE SCALE GENOMIC DNA]</scope>
    <source>
        <strain evidence="8 9">DJ011</strain>
    </source>
</reference>
<comment type="similarity">
    <text evidence="6">Belongs to the ABC-4 integral membrane protein family.</text>
</comment>
<feature type="transmembrane region" description="Helical" evidence="6">
    <location>
        <begin position="599"/>
        <end position="622"/>
    </location>
</feature>
<dbReference type="Proteomes" id="UP000563151">
    <property type="component" value="Unassembled WGS sequence"/>
</dbReference>
<evidence type="ECO:0000256" key="1">
    <source>
        <dbReference type="ARBA" id="ARBA00004651"/>
    </source>
</evidence>
<gene>
    <name evidence="8" type="ORF">HGG79_08660</name>
</gene>
<feature type="transmembrane region" description="Helical" evidence="6">
    <location>
        <begin position="234"/>
        <end position="258"/>
    </location>
</feature>
<evidence type="ECO:0000256" key="6">
    <source>
        <dbReference type="PIRNR" id="PIRNR018968"/>
    </source>
</evidence>
<dbReference type="PIRSF" id="PIRSF018968">
    <property type="entry name" value="ABC_permease_BceB"/>
    <property type="match status" value="1"/>
</dbReference>
<keyword evidence="4 6" id="KW-1133">Transmembrane helix</keyword>
<dbReference type="InterPro" id="IPR027022">
    <property type="entry name" value="ABC_permease_BceB-typ"/>
</dbReference>